<dbReference type="EMBL" id="AGVV01000004">
    <property type="protein sequence ID" value="EHK79375.1"/>
    <property type="molecule type" value="Genomic_DNA"/>
</dbReference>
<accession>H0FU44</accession>
<gene>
    <name evidence="1" type="ORF">SM0020_03355</name>
</gene>
<proteinExistence type="predicted"/>
<dbReference type="AlphaFoldDB" id="H0FU44"/>
<evidence type="ECO:0000313" key="1">
    <source>
        <dbReference type="EMBL" id="EHK79375.1"/>
    </source>
</evidence>
<sequence length="173" mass="18998">MRNCGTILPEGWRPGLWPAQAKSDGDRPVRGFANACRPIQARQGGGDVRTSIERKIEDEAMGRQKRAQRLGWNLNSILNLITLIRTIGGGGWIWANTARDIDELQTRRTAIEQSQKDGNAGVTRARRSRRGAIQAAWKSSSGSRAVRCGAEKAAPPARYAMSTPRTFGAEALW</sequence>
<reference evidence="1 2" key="1">
    <citation type="journal article" date="2012" name="J. Bacteriol.">
        <title>Draft Genome Sequence of Sinorhizobium meliloti CCNWSX0020, a Nitrogen-Fixing Symbiont with Copper Tolerance Capability Isolated from Lead-Zinc Mine Tailings.</title>
        <authorList>
            <person name="Li Z."/>
            <person name="Ma Z."/>
            <person name="Hao X."/>
            <person name="Wei G."/>
        </authorList>
    </citation>
    <scope>NUCLEOTIDE SEQUENCE [LARGE SCALE GENOMIC DNA]</scope>
    <source>
        <strain evidence="1 2">CCNWSX0020</strain>
    </source>
</reference>
<name>H0FU44_RHIML</name>
<evidence type="ECO:0000313" key="2">
    <source>
        <dbReference type="Proteomes" id="UP000004038"/>
    </source>
</evidence>
<dbReference type="Proteomes" id="UP000004038">
    <property type="component" value="Unassembled WGS sequence"/>
</dbReference>
<protein>
    <submittedName>
        <fullName evidence="1">Uncharacterized protein</fullName>
    </submittedName>
</protein>
<organism evidence="1 2">
    <name type="scientific">Sinorhizobium meliloti CCNWSX0020</name>
    <dbReference type="NCBI Taxonomy" id="1107881"/>
    <lineage>
        <taxon>Bacteria</taxon>
        <taxon>Pseudomonadati</taxon>
        <taxon>Pseudomonadota</taxon>
        <taxon>Alphaproteobacteria</taxon>
        <taxon>Hyphomicrobiales</taxon>
        <taxon>Rhizobiaceae</taxon>
        <taxon>Sinorhizobium/Ensifer group</taxon>
        <taxon>Sinorhizobium</taxon>
    </lineage>
</organism>